<name>A0A6J5RM05_9CAUD</name>
<evidence type="ECO:0000313" key="2">
    <source>
        <dbReference type="EMBL" id="CAB4194691.1"/>
    </source>
</evidence>
<reference evidence="2" key="1">
    <citation type="submission" date="2020-05" db="EMBL/GenBank/DDBJ databases">
        <authorList>
            <person name="Chiriac C."/>
            <person name="Salcher M."/>
            <person name="Ghai R."/>
            <person name="Kavagutti S V."/>
        </authorList>
    </citation>
    <scope>NUCLEOTIDE SEQUENCE</scope>
</reference>
<protein>
    <submittedName>
        <fullName evidence="2">Uncharacterized protein</fullName>
    </submittedName>
</protein>
<proteinExistence type="predicted"/>
<sequence length="185" mass="20468">MDLSNYVDVPTRFAAALERWPELRIMENRPEIISIDDKTFISVTMQAWRTPDDPIPCQATCFEPFPGKTSFTRDSEQMNASTSALGRVLGLMMSFGPKLASFEEVRNRQPESVAPTLLKQPVDLHHIGRKAPARTESLGSKSEAPTGDGPTPKQLAMLRAKNWEGAVPATKREASELIDRLMNGG</sequence>
<feature type="region of interest" description="Disordered" evidence="1">
    <location>
        <begin position="132"/>
        <end position="154"/>
    </location>
</feature>
<gene>
    <name evidence="2" type="ORF">UFOVP1271_9</name>
</gene>
<accession>A0A6J5RM05</accession>
<dbReference type="EMBL" id="LR797217">
    <property type="protein sequence ID" value="CAB4194691.1"/>
    <property type="molecule type" value="Genomic_DNA"/>
</dbReference>
<evidence type="ECO:0000256" key="1">
    <source>
        <dbReference type="SAM" id="MobiDB-lite"/>
    </source>
</evidence>
<organism evidence="2">
    <name type="scientific">uncultured Caudovirales phage</name>
    <dbReference type="NCBI Taxonomy" id="2100421"/>
    <lineage>
        <taxon>Viruses</taxon>
        <taxon>Duplodnaviria</taxon>
        <taxon>Heunggongvirae</taxon>
        <taxon>Uroviricota</taxon>
        <taxon>Caudoviricetes</taxon>
        <taxon>Peduoviridae</taxon>
        <taxon>Maltschvirus</taxon>
        <taxon>Maltschvirus maltsch</taxon>
    </lineage>
</organism>